<reference evidence="1" key="1">
    <citation type="submission" date="2021-02" db="EMBL/GenBank/DDBJ databases">
        <title>Psilocybe cubensis genome.</title>
        <authorList>
            <person name="Mckernan K.J."/>
            <person name="Crawford S."/>
            <person name="Trippe A."/>
            <person name="Kane L.T."/>
            <person name="Mclaughlin S."/>
        </authorList>
    </citation>
    <scope>NUCLEOTIDE SEQUENCE [LARGE SCALE GENOMIC DNA]</scope>
    <source>
        <strain evidence="1">MGC-MH-2018</strain>
    </source>
</reference>
<protein>
    <submittedName>
        <fullName evidence="1">Uncharacterized protein</fullName>
    </submittedName>
</protein>
<evidence type="ECO:0000313" key="1">
    <source>
        <dbReference type="EMBL" id="KAG5164326.1"/>
    </source>
</evidence>
<proteinExistence type="predicted"/>
<gene>
    <name evidence="1" type="ORF">JR316_010832</name>
</gene>
<dbReference type="EMBL" id="JAFIQS010000012">
    <property type="protein sequence ID" value="KAG5164326.1"/>
    <property type="molecule type" value="Genomic_DNA"/>
</dbReference>
<organism evidence="1">
    <name type="scientific">Psilocybe cubensis</name>
    <name type="common">Psychedelic mushroom</name>
    <name type="synonym">Stropharia cubensis</name>
    <dbReference type="NCBI Taxonomy" id="181762"/>
    <lineage>
        <taxon>Eukaryota</taxon>
        <taxon>Fungi</taxon>
        <taxon>Dikarya</taxon>
        <taxon>Basidiomycota</taxon>
        <taxon>Agaricomycotina</taxon>
        <taxon>Agaricomycetes</taxon>
        <taxon>Agaricomycetidae</taxon>
        <taxon>Agaricales</taxon>
        <taxon>Agaricineae</taxon>
        <taxon>Strophariaceae</taxon>
        <taxon>Psilocybe</taxon>
    </lineage>
</organism>
<sequence length="311" mass="34491">MTAQWKLDQQYADIMSDHPFGVALYRPLSDSVLKPGSVGYFDDYGSWNPICDISDHESLNRKRLVAPAEDLERAPIDNGITWGPMLSSNTKSSKVELSAGIDPATGIPVTVSAVYSYSIEKNTGAILLTSPPITHDHYYHTTPFKKWCKVNAITLLRQWPEVKRHGLWVVTSTYATKKCAINMWTTRGRGFKVGFDAEAMGIGKVGPSGEWHRSKTDEGWGEYSSEGSTKLVVFFGGIRFNYTWMMGKDLKPTYGGGQLRVPVTEQIPSPEQGTTMLLDEEDEVGGEILAVLPDPDNNGSNILLECEEYID</sequence>
<accession>A0A8H7XQT2</accession>
<dbReference type="AlphaFoldDB" id="A0A8H7XQT2"/>
<comment type="caution">
    <text evidence="1">The sequence shown here is derived from an EMBL/GenBank/DDBJ whole genome shotgun (WGS) entry which is preliminary data.</text>
</comment>
<name>A0A8H7XQT2_PSICU</name>